<dbReference type="InterPro" id="IPR048540">
    <property type="entry name" value="Rrn7_cyclin_N"/>
</dbReference>
<comment type="subcellular location">
    <subcellularLocation>
        <location evidence="1">Nucleus</location>
        <location evidence="1">Nucleolus</location>
    </subcellularLocation>
</comment>
<evidence type="ECO:0000259" key="12">
    <source>
        <dbReference type="Pfam" id="PF20645"/>
    </source>
</evidence>
<keyword evidence="4" id="KW-0863">Zinc-finger</keyword>
<dbReference type="Pfam" id="PF20644">
    <property type="entry name" value="Rrn7_cyclin_N"/>
    <property type="match status" value="1"/>
</dbReference>
<evidence type="ECO:0000256" key="5">
    <source>
        <dbReference type="ARBA" id="ARBA00022833"/>
    </source>
</evidence>
<feature type="region of interest" description="Disordered" evidence="10">
    <location>
        <begin position="127"/>
        <end position="146"/>
    </location>
</feature>
<evidence type="ECO:0000256" key="4">
    <source>
        <dbReference type="ARBA" id="ARBA00022771"/>
    </source>
</evidence>
<gene>
    <name evidence="13" type="ORF">FCALED_LOCUS8146</name>
</gene>
<comment type="similarity">
    <text evidence="2">Belongs to the RRN7/TAF1B family.</text>
</comment>
<keyword evidence="7" id="KW-0238">DNA-binding</keyword>
<dbReference type="PANTHER" id="PTHR31576">
    <property type="entry name" value="TATA BOX-BINDING PROTEIN-ASSOCIATED FACTOR RNA POLYMERASE I SUBUNIT B"/>
    <property type="match status" value="1"/>
</dbReference>
<protein>
    <submittedName>
        <fullName evidence="13">12577_t:CDS:1</fullName>
    </submittedName>
</protein>
<sequence length="621" mass="73243">MKGEECLVCKSRKWFPDGLGGLVCQFGHQRESYTVQESEFHGQGGVNRRKKGKKEKAAIKEERYAYHNQKDLLWIEFVAMQFILRHHIQIMIKDMGVTPQLENVCKHFWIMYVNKFNGIDEIRKNRESMDIDEGEGGGPSNIQGEERRDQYEEDNIELLFELPQTVSFTKDIKCLLKLQYLLVILHIGCLWLRLPILIGDIHRWIYDGTLPFLSARQYLPDNIKLHLGRRINKFEPKVLVKCEVLFDLETRFHLFYKVEYGIRLPEINAPPIIYRYVRDLMLPVELYVMSKDIAQIINLNLFHDFNHNKYNNYRPPTLLMAIVIITAKMIYGLDERRRFPGENDQFTKHFPSFEDWIKALSDMREALFKKEIPADASDIKEWMNINPDQYIKHCAKLLGNRNRSSKGSLRIDQIYTEIKLKEVELGLDSRIQEKKRSTPSGKLKVIERLEDKEISKLLRLKIINESNKVSETITSFKPIEDELKLLYETADFNHNEYNQSILSDQNNNHPSTHGGENYGKFPDPLDILRRRYSTFLFKKPESPDQKLLFGEKYTAYQIPTISQRYKYDRNVELIGDYHEDYERVLIFASNMIGETIDELQKHIMKVEVDLLQAIEKKFCNI</sequence>
<feature type="domain" description="Rrn7/TAF1B C-terminal cyclin" evidence="12">
    <location>
        <begin position="255"/>
        <end position="395"/>
    </location>
</feature>
<evidence type="ECO:0000256" key="10">
    <source>
        <dbReference type="SAM" id="MobiDB-lite"/>
    </source>
</evidence>
<keyword evidence="8" id="KW-0804">Transcription</keyword>
<evidence type="ECO:0000259" key="11">
    <source>
        <dbReference type="Pfam" id="PF20644"/>
    </source>
</evidence>
<dbReference type="InterPro" id="IPR048538">
    <property type="entry name" value="Rrn7_cyclin_C"/>
</dbReference>
<evidence type="ECO:0000256" key="8">
    <source>
        <dbReference type="ARBA" id="ARBA00023163"/>
    </source>
</evidence>
<dbReference type="InterPro" id="IPR033599">
    <property type="entry name" value="TAF1B/Rrn7"/>
</dbReference>
<evidence type="ECO:0000313" key="13">
    <source>
        <dbReference type="EMBL" id="CAG8592089.1"/>
    </source>
</evidence>
<evidence type="ECO:0000256" key="2">
    <source>
        <dbReference type="ARBA" id="ARBA00006899"/>
    </source>
</evidence>
<dbReference type="GO" id="GO:0001164">
    <property type="term" value="F:RNA polymerase I core promoter sequence-specific DNA binding"/>
    <property type="evidence" value="ECO:0007669"/>
    <property type="project" value="InterPro"/>
</dbReference>
<organism evidence="13 14">
    <name type="scientific">Funneliformis caledonium</name>
    <dbReference type="NCBI Taxonomy" id="1117310"/>
    <lineage>
        <taxon>Eukaryota</taxon>
        <taxon>Fungi</taxon>
        <taxon>Fungi incertae sedis</taxon>
        <taxon>Mucoromycota</taxon>
        <taxon>Glomeromycotina</taxon>
        <taxon>Glomeromycetes</taxon>
        <taxon>Glomerales</taxon>
        <taxon>Glomeraceae</taxon>
        <taxon>Funneliformis</taxon>
    </lineage>
</organism>
<comment type="caution">
    <text evidence="13">The sequence shown here is derived from an EMBL/GenBank/DDBJ whole genome shotgun (WGS) entry which is preliminary data.</text>
</comment>
<keyword evidence="5" id="KW-0862">Zinc</keyword>
<keyword evidence="14" id="KW-1185">Reference proteome</keyword>
<evidence type="ECO:0000313" key="14">
    <source>
        <dbReference type="Proteomes" id="UP000789570"/>
    </source>
</evidence>
<dbReference type="PANTHER" id="PTHR31576:SF2">
    <property type="entry name" value="TATA BOX-BINDING PROTEIN-ASSOCIATED FACTOR RNA POLYMERASE I SUBUNIT B"/>
    <property type="match status" value="1"/>
</dbReference>
<dbReference type="GO" id="GO:0008270">
    <property type="term" value="F:zinc ion binding"/>
    <property type="evidence" value="ECO:0007669"/>
    <property type="project" value="UniProtKB-KW"/>
</dbReference>
<evidence type="ECO:0000256" key="7">
    <source>
        <dbReference type="ARBA" id="ARBA00023125"/>
    </source>
</evidence>
<dbReference type="AlphaFoldDB" id="A0A9N9GA55"/>
<feature type="domain" description="Rrn7/TAF1B N-terminal cyclin" evidence="11">
    <location>
        <begin position="80"/>
        <end position="220"/>
    </location>
</feature>
<evidence type="ECO:0000256" key="1">
    <source>
        <dbReference type="ARBA" id="ARBA00004604"/>
    </source>
</evidence>
<proteinExistence type="inferred from homology"/>
<keyword evidence="3" id="KW-0479">Metal-binding</keyword>
<keyword evidence="6" id="KW-0805">Transcription regulation</keyword>
<evidence type="ECO:0000256" key="3">
    <source>
        <dbReference type="ARBA" id="ARBA00022723"/>
    </source>
</evidence>
<dbReference type="GO" id="GO:0042790">
    <property type="term" value="P:nucleolar large rRNA transcription by RNA polymerase I"/>
    <property type="evidence" value="ECO:0007669"/>
    <property type="project" value="TreeGrafter"/>
</dbReference>
<dbReference type="OrthoDB" id="428577at2759"/>
<evidence type="ECO:0000256" key="9">
    <source>
        <dbReference type="ARBA" id="ARBA00023242"/>
    </source>
</evidence>
<name>A0A9N9GA55_9GLOM</name>
<dbReference type="Proteomes" id="UP000789570">
    <property type="component" value="Unassembled WGS sequence"/>
</dbReference>
<accession>A0A9N9GA55</accession>
<evidence type="ECO:0000256" key="6">
    <source>
        <dbReference type="ARBA" id="ARBA00023015"/>
    </source>
</evidence>
<keyword evidence="9" id="KW-0539">Nucleus</keyword>
<dbReference type="GO" id="GO:0070860">
    <property type="term" value="C:RNA polymerase I core factor complex"/>
    <property type="evidence" value="ECO:0007669"/>
    <property type="project" value="InterPro"/>
</dbReference>
<dbReference type="Pfam" id="PF20645">
    <property type="entry name" value="Rrn7_cyclin_C"/>
    <property type="match status" value="1"/>
</dbReference>
<reference evidence="13" key="1">
    <citation type="submission" date="2021-06" db="EMBL/GenBank/DDBJ databases">
        <authorList>
            <person name="Kallberg Y."/>
            <person name="Tangrot J."/>
            <person name="Rosling A."/>
        </authorList>
    </citation>
    <scope>NUCLEOTIDE SEQUENCE</scope>
    <source>
        <strain evidence="13">UK204</strain>
    </source>
</reference>
<dbReference type="EMBL" id="CAJVPQ010002311">
    <property type="protein sequence ID" value="CAG8592089.1"/>
    <property type="molecule type" value="Genomic_DNA"/>
</dbReference>